<dbReference type="AlphaFoldDB" id="A0A5C5YWJ4"/>
<name>A0A5C5YWJ4_9BACT</name>
<dbReference type="EMBL" id="SJPJ01000001">
    <property type="protein sequence ID" value="TWT79398.1"/>
    <property type="molecule type" value="Genomic_DNA"/>
</dbReference>
<keyword evidence="2" id="KW-0812">Transmembrane</keyword>
<comment type="caution">
    <text evidence="3">The sequence shown here is derived from an EMBL/GenBank/DDBJ whole genome shotgun (WGS) entry which is preliminary data.</text>
</comment>
<feature type="region of interest" description="Disordered" evidence="1">
    <location>
        <begin position="203"/>
        <end position="308"/>
    </location>
</feature>
<keyword evidence="2" id="KW-1133">Transmembrane helix</keyword>
<evidence type="ECO:0000256" key="1">
    <source>
        <dbReference type="SAM" id="MobiDB-lite"/>
    </source>
</evidence>
<feature type="compositionally biased region" description="Basic and acidic residues" evidence="1">
    <location>
        <begin position="298"/>
        <end position="308"/>
    </location>
</feature>
<dbReference type="OrthoDB" id="265362at2"/>
<evidence type="ECO:0000313" key="4">
    <source>
        <dbReference type="Proteomes" id="UP000315010"/>
    </source>
</evidence>
<proteinExistence type="predicted"/>
<dbReference type="Proteomes" id="UP000315010">
    <property type="component" value="Unassembled WGS sequence"/>
</dbReference>
<feature type="transmembrane region" description="Helical" evidence="2">
    <location>
        <begin position="31"/>
        <end position="49"/>
    </location>
</feature>
<organism evidence="3 4">
    <name type="scientific">Novipirellula herctigrandis</name>
    <dbReference type="NCBI Taxonomy" id="2527986"/>
    <lineage>
        <taxon>Bacteria</taxon>
        <taxon>Pseudomonadati</taxon>
        <taxon>Planctomycetota</taxon>
        <taxon>Planctomycetia</taxon>
        <taxon>Pirellulales</taxon>
        <taxon>Pirellulaceae</taxon>
        <taxon>Novipirellula</taxon>
    </lineage>
</organism>
<dbReference type="InterPro" id="IPR011990">
    <property type="entry name" value="TPR-like_helical_dom_sf"/>
</dbReference>
<evidence type="ECO:0008006" key="5">
    <source>
        <dbReference type="Google" id="ProtNLM"/>
    </source>
</evidence>
<gene>
    <name evidence="3" type="ORF">CA13_07980</name>
</gene>
<dbReference type="RefSeq" id="WP_146394625.1">
    <property type="nucleotide sequence ID" value="NZ_SJPJ01000001.1"/>
</dbReference>
<feature type="compositionally biased region" description="Low complexity" evidence="1">
    <location>
        <begin position="246"/>
        <end position="256"/>
    </location>
</feature>
<evidence type="ECO:0000313" key="3">
    <source>
        <dbReference type="EMBL" id="TWT79398.1"/>
    </source>
</evidence>
<reference evidence="3 4" key="1">
    <citation type="submission" date="2019-02" db="EMBL/GenBank/DDBJ databases">
        <title>Deep-cultivation of Planctomycetes and their phenomic and genomic characterization uncovers novel biology.</title>
        <authorList>
            <person name="Wiegand S."/>
            <person name="Jogler M."/>
            <person name="Boedeker C."/>
            <person name="Pinto D."/>
            <person name="Vollmers J."/>
            <person name="Rivas-Marin E."/>
            <person name="Kohn T."/>
            <person name="Peeters S.H."/>
            <person name="Heuer A."/>
            <person name="Rast P."/>
            <person name="Oberbeckmann S."/>
            <person name="Bunk B."/>
            <person name="Jeske O."/>
            <person name="Meyerdierks A."/>
            <person name="Storesund J.E."/>
            <person name="Kallscheuer N."/>
            <person name="Luecker S."/>
            <person name="Lage O.M."/>
            <person name="Pohl T."/>
            <person name="Merkel B.J."/>
            <person name="Hornburger P."/>
            <person name="Mueller R.-W."/>
            <person name="Bruemmer F."/>
            <person name="Labrenz M."/>
            <person name="Spormann A.M."/>
            <person name="Op Den Camp H."/>
            <person name="Overmann J."/>
            <person name="Amann R."/>
            <person name="Jetten M.S.M."/>
            <person name="Mascher T."/>
            <person name="Medema M.H."/>
            <person name="Devos D.P."/>
            <person name="Kaster A.-K."/>
            <person name="Ovreas L."/>
            <person name="Rohde M."/>
            <person name="Galperin M.Y."/>
            <person name="Jogler C."/>
        </authorList>
    </citation>
    <scope>NUCLEOTIDE SEQUENCE [LARGE SCALE GENOMIC DNA]</scope>
    <source>
        <strain evidence="3 4">CA13</strain>
    </source>
</reference>
<dbReference type="SUPFAM" id="SSF48452">
    <property type="entry name" value="TPR-like"/>
    <property type="match status" value="1"/>
</dbReference>
<protein>
    <recommendedName>
        <fullName evidence="5">Tetratricopeptide repeat-like domain-containing protein</fullName>
    </recommendedName>
</protein>
<sequence>MKSERRHELQENVLANYLGQINQAIEPYSKIILAGVIALLVAVVGYSLYSSKAVGERSDATLGLLQESESQDPEALEAISTRFPGTPAAAWAELQRGSQLLAQGSQGLFVNRQDAEVQLEDAKSAFKSALSKGKDKMLRSRANYGIARAAESLGQIDEAVEGYKDCIKVGESEEIAKACQDRITSLGRDDTKDFLAWFADQDFTPADPSLPPSLPSGNTLPDLPDLNLPALEGGDGEVSDTGVELPEATTDETAAAESDEPETEQPTNEQESMEMPTELTPANDPPAEPATEAPPENTDVKTETPDAS</sequence>
<evidence type="ECO:0000256" key="2">
    <source>
        <dbReference type="SAM" id="Phobius"/>
    </source>
</evidence>
<keyword evidence="2" id="KW-0472">Membrane</keyword>
<dbReference type="Gene3D" id="1.25.40.10">
    <property type="entry name" value="Tetratricopeptide repeat domain"/>
    <property type="match status" value="1"/>
</dbReference>
<accession>A0A5C5YWJ4</accession>
<feature type="compositionally biased region" description="Low complexity" evidence="1">
    <location>
        <begin position="220"/>
        <end position="231"/>
    </location>
</feature>
<keyword evidence="4" id="KW-1185">Reference proteome</keyword>